<keyword evidence="1" id="KW-0560">Oxidoreductase</keyword>
<accession>A0A0C3RPS4</accession>
<evidence type="ECO:0000313" key="4">
    <source>
        <dbReference type="EMBL" id="KIP01586.1"/>
    </source>
</evidence>
<dbReference type="STRING" id="745531.A0A0C3RPS4"/>
<organism evidence="4 5">
    <name type="scientific">Phlebiopsis gigantea (strain 11061_1 CR5-6)</name>
    <name type="common">White-rot fungus</name>
    <name type="synonym">Peniophora gigantea</name>
    <dbReference type="NCBI Taxonomy" id="745531"/>
    <lineage>
        <taxon>Eukaryota</taxon>
        <taxon>Fungi</taxon>
        <taxon>Dikarya</taxon>
        <taxon>Basidiomycota</taxon>
        <taxon>Agaricomycotina</taxon>
        <taxon>Agaricomycetes</taxon>
        <taxon>Polyporales</taxon>
        <taxon>Phanerochaetaceae</taxon>
        <taxon>Phlebiopsis</taxon>
    </lineage>
</organism>
<dbReference type="InterPro" id="IPR002052">
    <property type="entry name" value="DNA_methylase_N6_adenine_CS"/>
</dbReference>
<dbReference type="GO" id="GO:0008168">
    <property type="term" value="F:methyltransferase activity"/>
    <property type="evidence" value="ECO:0007669"/>
    <property type="project" value="InterPro"/>
</dbReference>
<dbReference type="GO" id="GO:0003676">
    <property type="term" value="F:nucleic acid binding"/>
    <property type="evidence" value="ECO:0007669"/>
    <property type="project" value="InterPro"/>
</dbReference>
<sequence>MPAVTQGKVLVSGANGYIALWVVQSLLDHGFSVRGTVRSESKVAHLKETFKDHGDKLEVVVVPDITKEGAFDEAVKGVDAIAHTASPFHFNAKDPQELITPAVAGTGSILQSALLHANDTVKRIVLTASCATVLTPDGVARTYSEADWNEYSIKQVETKGSAASPAEAYRASKTLAERAAWKFFEINKEKLHFDLAVLNPPFVFGPVLHEVGSPDALNTSMQDWYDTVVRGVRSNEQLATVGSSFIDVRDVGLAHTLALEKEAAGGERIIIASEAYNWQDWVNAAHAIDPSLPAGNTSYDSATAAFPVKYDTSKSERTLGIKYRTIKESTADTLNQFREKGWIA</sequence>
<dbReference type="AlphaFoldDB" id="A0A0C3RPS4"/>
<keyword evidence="5" id="KW-1185">Reference proteome</keyword>
<dbReference type="HOGENOM" id="CLU_007383_9_2_1"/>
<dbReference type="GO" id="GO:0032259">
    <property type="term" value="P:methylation"/>
    <property type="evidence" value="ECO:0007669"/>
    <property type="project" value="InterPro"/>
</dbReference>
<proteinExistence type="inferred from homology"/>
<dbReference type="Gene3D" id="3.40.50.720">
    <property type="entry name" value="NAD(P)-binding Rossmann-like Domain"/>
    <property type="match status" value="1"/>
</dbReference>
<dbReference type="Pfam" id="PF01370">
    <property type="entry name" value="Epimerase"/>
    <property type="match status" value="1"/>
</dbReference>
<comment type="similarity">
    <text evidence="2">Belongs to the NAD(P)-dependent epimerase/dehydratase family. Dihydroflavonol-4-reductase subfamily.</text>
</comment>
<dbReference type="PROSITE" id="PS00092">
    <property type="entry name" value="N6_MTASE"/>
    <property type="match status" value="1"/>
</dbReference>
<dbReference type="InterPro" id="IPR036291">
    <property type="entry name" value="NAD(P)-bd_dom_sf"/>
</dbReference>
<dbReference type="InterPro" id="IPR001509">
    <property type="entry name" value="Epimerase_deHydtase"/>
</dbReference>
<reference evidence="4 5" key="1">
    <citation type="journal article" date="2014" name="PLoS Genet.">
        <title>Analysis of the Phlebiopsis gigantea genome, transcriptome and secretome provides insight into its pioneer colonization strategies of wood.</title>
        <authorList>
            <person name="Hori C."/>
            <person name="Ishida T."/>
            <person name="Igarashi K."/>
            <person name="Samejima M."/>
            <person name="Suzuki H."/>
            <person name="Master E."/>
            <person name="Ferreira P."/>
            <person name="Ruiz-Duenas F.J."/>
            <person name="Held B."/>
            <person name="Canessa P."/>
            <person name="Larrondo L.F."/>
            <person name="Schmoll M."/>
            <person name="Druzhinina I.S."/>
            <person name="Kubicek C.P."/>
            <person name="Gaskell J.A."/>
            <person name="Kersten P."/>
            <person name="St John F."/>
            <person name="Glasner J."/>
            <person name="Sabat G."/>
            <person name="Splinter BonDurant S."/>
            <person name="Syed K."/>
            <person name="Yadav J."/>
            <person name="Mgbeahuruike A.C."/>
            <person name="Kovalchuk A."/>
            <person name="Asiegbu F.O."/>
            <person name="Lackner G."/>
            <person name="Hoffmeister D."/>
            <person name="Rencoret J."/>
            <person name="Gutierrez A."/>
            <person name="Sun H."/>
            <person name="Lindquist E."/>
            <person name="Barry K."/>
            <person name="Riley R."/>
            <person name="Grigoriev I.V."/>
            <person name="Henrissat B."/>
            <person name="Kues U."/>
            <person name="Berka R.M."/>
            <person name="Martinez A.T."/>
            <person name="Covert S.F."/>
            <person name="Blanchette R.A."/>
            <person name="Cullen D."/>
        </authorList>
    </citation>
    <scope>NUCLEOTIDE SEQUENCE [LARGE SCALE GENOMIC DNA]</scope>
    <source>
        <strain evidence="4 5">11061_1 CR5-6</strain>
    </source>
</reference>
<dbReference type="EMBL" id="KN840764">
    <property type="protein sequence ID" value="KIP01586.1"/>
    <property type="molecule type" value="Genomic_DNA"/>
</dbReference>
<evidence type="ECO:0000256" key="2">
    <source>
        <dbReference type="ARBA" id="ARBA00023445"/>
    </source>
</evidence>
<evidence type="ECO:0000259" key="3">
    <source>
        <dbReference type="Pfam" id="PF01370"/>
    </source>
</evidence>
<evidence type="ECO:0000256" key="1">
    <source>
        <dbReference type="ARBA" id="ARBA00023002"/>
    </source>
</evidence>
<dbReference type="CDD" id="cd05227">
    <property type="entry name" value="AR_SDR_e"/>
    <property type="match status" value="1"/>
</dbReference>
<dbReference type="InterPro" id="IPR050425">
    <property type="entry name" value="NAD(P)_dehydrat-like"/>
</dbReference>
<gene>
    <name evidence="4" type="ORF">PHLGIDRAFT_131196</name>
</gene>
<feature type="domain" description="NAD-dependent epimerase/dehydratase" evidence="3">
    <location>
        <begin position="9"/>
        <end position="269"/>
    </location>
</feature>
<dbReference type="SUPFAM" id="SSF51735">
    <property type="entry name" value="NAD(P)-binding Rossmann-fold domains"/>
    <property type="match status" value="1"/>
</dbReference>
<evidence type="ECO:0000313" key="5">
    <source>
        <dbReference type="Proteomes" id="UP000053257"/>
    </source>
</evidence>
<dbReference type="Proteomes" id="UP000053257">
    <property type="component" value="Unassembled WGS sequence"/>
</dbReference>
<dbReference type="PANTHER" id="PTHR10366:SF564">
    <property type="entry name" value="STEROL-4-ALPHA-CARBOXYLATE 3-DEHYDROGENASE, DECARBOXYLATING"/>
    <property type="match status" value="1"/>
</dbReference>
<name>A0A0C3RPS4_PHLG1</name>
<dbReference type="OrthoDB" id="2735536at2759"/>
<dbReference type="GO" id="GO:0016616">
    <property type="term" value="F:oxidoreductase activity, acting on the CH-OH group of donors, NAD or NADP as acceptor"/>
    <property type="evidence" value="ECO:0007669"/>
    <property type="project" value="TreeGrafter"/>
</dbReference>
<dbReference type="PANTHER" id="PTHR10366">
    <property type="entry name" value="NAD DEPENDENT EPIMERASE/DEHYDRATASE"/>
    <property type="match status" value="1"/>
</dbReference>
<protein>
    <recommendedName>
        <fullName evidence="3">NAD-dependent epimerase/dehydratase domain-containing protein</fullName>
    </recommendedName>
</protein>